<evidence type="ECO:0000256" key="4">
    <source>
        <dbReference type="ARBA" id="ARBA00022729"/>
    </source>
</evidence>
<gene>
    <name evidence="6" type="ORF">BP422_22220</name>
</gene>
<comment type="similarity">
    <text evidence="2">Belongs to the bacterial solute-binding protein 8 family.</text>
</comment>
<evidence type="ECO:0000256" key="2">
    <source>
        <dbReference type="ARBA" id="ARBA00008814"/>
    </source>
</evidence>
<keyword evidence="4" id="KW-0732">Signal</keyword>
<dbReference type="GO" id="GO:0030288">
    <property type="term" value="C:outer membrane-bounded periplasmic space"/>
    <property type="evidence" value="ECO:0007669"/>
    <property type="project" value="TreeGrafter"/>
</dbReference>
<dbReference type="InterPro" id="IPR051313">
    <property type="entry name" value="Bact_iron-sidero_bind"/>
</dbReference>
<dbReference type="PROSITE" id="PS50983">
    <property type="entry name" value="FE_B12_PBP"/>
    <property type="match status" value="1"/>
</dbReference>
<dbReference type="SUPFAM" id="SSF53807">
    <property type="entry name" value="Helical backbone' metal receptor"/>
    <property type="match status" value="1"/>
</dbReference>
<protein>
    <recommendedName>
        <fullName evidence="5">Fe/B12 periplasmic-binding domain-containing protein</fullName>
    </recommendedName>
</protein>
<dbReference type="GO" id="GO:1901678">
    <property type="term" value="P:iron coordination entity transport"/>
    <property type="evidence" value="ECO:0007669"/>
    <property type="project" value="UniProtKB-ARBA"/>
</dbReference>
<keyword evidence="3" id="KW-0813">Transport</keyword>
<dbReference type="InterPro" id="IPR002491">
    <property type="entry name" value="ABC_transptr_periplasmic_BD"/>
</dbReference>
<comment type="subcellular location">
    <subcellularLocation>
        <location evidence="1">Cell envelope</location>
    </subcellularLocation>
</comment>
<sequence length="108" mass="12036">MKIGDIYKLGFARPAEQNKAEFSKDIAIEQINVLEGDVFFYFTSDRNGDTGASKTAQEWIGDPLAKNMKVVHTGRTHQVNEAIWNTAGGILAANLMMKDIEKIFTDIN</sequence>
<organism evidence="6 7">
    <name type="scientific">Brevibacillus formosus</name>
    <dbReference type="NCBI Taxonomy" id="54913"/>
    <lineage>
        <taxon>Bacteria</taxon>
        <taxon>Bacillati</taxon>
        <taxon>Bacillota</taxon>
        <taxon>Bacilli</taxon>
        <taxon>Bacillales</taxon>
        <taxon>Paenibacillaceae</taxon>
        <taxon>Brevibacillus</taxon>
    </lineage>
</organism>
<dbReference type="EMBL" id="CP018145">
    <property type="protein sequence ID" value="ASJ56023.1"/>
    <property type="molecule type" value="Genomic_DNA"/>
</dbReference>
<dbReference type="AlphaFoldDB" id="A0A220MM39"/>
<evidence type="ECO:0000256" key="3">
    <source>
        <dbReference type="ARBA" id="ARBA00022448"/>
    </source>
</evidence>
<evidence type="ECO:0000256" key="1">
    <source>
        <dbReference type="ARBA" id="ARBA00004196"/>
    </source>
</evidence>
<accession>A0A220MM39</accession>
<evidence type="ECO:0000313" key="6">
    <source>
        <dbReference type="EMBL" id="ASJ56023.1"/>
    </source>
</evidence>
<dbReference type="KEGG" id="bfm:BP422_22220"/>
<dbReference type="Gene3D" id="3.40.50.1980">
    <property type="entry name" value="Nitrogenase molybdenum iron protein domain"/>
    <property type="match status" value="1"/>
</dbReference>
<name>A0A220MM39_9BACL</name>
<evidence type="ECO:0000313" key="7">
    <source>
        <dbReference type="Proteomes" id="UP000197781"/>
    </source>
</evidence>
<dbReference type="PANTHER" id="PTHR30532">
    <property type="entry name" value="IRON III DICITRATE-BINDING PERIPLASMIC PROTEIN"/>
    <property type="match status" value="1"/>
</dbReference>
<dbReference type="PANTHER" id="PTHR30532:SF21">
    <property type="entry name" value="SIDEROPHORE-BINDING LIPOPROTEIN YFIY-RELATED"/>
    <property type="match status" value="1"/>
</dbReference>
<proteinExistence type="inferred from homology"/>
<evidence type="ECO:0000259" key="5">
    <source>
        <dbReference type="PROSITE" id="PS50983"/>
    </source>
</evidence>
<dbReference type="Proteomes" id="UP000197781">
    <property type="component" value="Chromosome"/>
</dbReference>
<dbReference type="RefSeq" id="WP_088909633.1">
    <property type="nucleotide sequence ID" value="NZ_CP018145.1"/>
</dbReference>
<reference evidence="6 7" key="1">
    <citation type="submission" date="2016-11" db="EMBL/GenBank/DDBJ databases">
        <authorList>
            <person name="Jaros S."/>
            <person name="Januszkiewicz K."/>
            <person name="Wedrychowicz H."/>
        </authorList>
    </citation>
    <scope>NUCLEOTIDE SEQUENCE [LARGE SCALE GENOMIC DNA]</scope>
    <source>
        <strain evidence="6 7">NF2</strain>
    </source>
</reference>
<feature type="domain" description="Fe/B12 periplasmic-binding" evidence="5">
    <location>
        <begin position="1"/>
        <end position="108"/>
    </location>
</feature>